<dbReference type="InterPro" id="IPR000185">
    <property type="entry name" value="SecA"/>
</dbReference>
<dbReference type="Proteomes" id="UP000000263">
    <property type="component" value="Chromosome"/>
</dbReference>
<evidence type="ECO:0000256" key="16">
    <source>
        <dbReference type="RuleBase" id="RU003874"/>
    </source>
</evidence>
<evidence type="ECO:0000256" key="7">
    <source>
        <dbReference type="ARBA" id="ARBA00022723"/>
    </source>
</evidence>
<evidence type="ECO:0000256" key="1">
    <source>
        <dbReference type="ARBA" id="ARBA00001947"/>
    </source>
</evidence>
<feature type="binding site" evidence="15">
    <location>
        <begin position="104"/>
        <end position="108"/>
    </location>
    <ligand>
        <name>ATP</name>
        <dbReference type="ChEBI" id="CHEBI:30616"/>
    </ligand>
</feature>
<keyword evidence="10 15" id="KW-0067">ATP-binding</keyword>
<dbReference type="InterPro" id="IPR014018">
    <property type="entry name" value="SecA_motor_DEAD"/>
</dbReference>
<dbReference type="GO" id="GO:0008564">
    <property type="term" value="F:protein-exporting ATPase activity"/>
    <property type="evidence" value="ECO:0007669"/>
    <property type="project" value="UniProtKB-EC"/>
</dbReference>
<evidence type="ECO:0000256" key="13">
    <source>
        <dbReference type="ARBA" id="ARBA00023010"/>
    </source>
</evidence>
<dbReference type="InterPro" id="IPR011130">
    <property type="entry name" value="SecA_preprotein_X-link_dom"/>
</dbReference>
<dbReference type="InterPro" id="IPR027417">
    <property type="entry name" value="P-loop_NTPase"/>
</dbReference>
<accession>A7NH35</accession>
<evidence type="ECO:0000256" key="2">
    <source>
        <dbReference type="ARBA" id="ARBA00004170"/>
    </source>
</evidence>
<dbReference type="SUPFAM" id="SSF81886">
    <property type="entry name" value="Helical scaffold and wing domains of SecA"/>
    <property type="match status" value="1"/>
</dbReference>
<dbReference type="GO" id="GO:0017038">
    <property type="term" value="P:protein import"/>
    <property type="evidence" value="ECO:0007669"/>
    <property type="project" value="InterPro"/>
</dbReference>
<evidence type="ECO:0000256" key="17">
    <source>
        <dbReference type="SAM" id="MobiDB-lite"/>
    </source>
</evidence>
<evidence type="ECO:0000259" key="18">
    <source>
        <dbReference type="PROSITE" id="PS51192"/>
    </source>
</evidence>
<evidence type="ECO:0000256" key="5">
    <source>
        <dbReference type="ARBA" id="ARBA00022475"/>
    </source>
</evidence>
<dbReference type="InterPro" id="IPR011116">
    <property type="entry name" value="SecA_Wing/Scaffold"/>
</dbReference>
<sequence>MKAFFEKLLGFGPDRAIKQIEPIVRQINSLEPSIQTLSDAELRAKTDEFKQRLADGETLDDLLPEAFAVVREAARRTIGQRHYDVQLMGGIVLHQGKIAEMKTGEGKTLVATLPLYLNALTGKGCHLVTVNDYLAKVGAGWMGPIYHMLGLSVATISHEYSAIYDPDYIDPKANPDDQRLVHWRPCTRREAYLADITYGTNNEFGFDYLRDNMAWDLAQLVQRELHYAIVDEVDNILIDEARTPLIISGPAQESGDEYRQFAALVRHLKPSPYTPDQIKKQMIEDPEGDFVIEPRSKSVQLTDQGVARVERLLKIPEGESLYDPKYYRLTHYLDNALRAEFIYQRDRDYIVENGEVIIVDEFTGRKMIGRRWSDGLHQAVEAKEGVKMRQENVTLATITFQNYFRMYQKLAGMTGTAYTEREEFGKIYNLDVVVIPTHRPMIRKDYDDQIYRTEKAKFEAVIREIEEMHALGRPVLVGTTSVETSERLSEMLKRRGIKHQVLNAKYHEREARIVAQAGRKGAVTIATNMAGRGTDILLGGNPDGLIEEILARRGIKIEQATPEQIREAQEEARHITEAEGKEVRELGGLHIIGTERHESRRIDNQLRGRAGRQGDPGSSRFYLSLEDDLMRRFGPMDRVKGLMERFGVDESLPIEAGLINRTIESAQTRVEGYNFDIRKHTVEFDNVMNKQRTVIYADRRKILEGENMRERVLDMIADEVHALVARYLPETRGRADDFEEWDLEGLVRAVRAIDPMLTEEKIAPEHLEHLSRQEIEDALMEAIEEDYTAREQAIGEERMRSFERRMMLGAIDRQWVDYLTGMEDLRQEIGLQAVAQRDPLVEYQRNAYAMFEELKANIQRDIVYQIIPASFQYEQYLRQVEAEQQRRLIAAQHAGTDDGNGKVLRTVRHSVQMPGRNDPCPCGSGKKFKACHLGREAELVALLQQRQQSAPVQNASAQPATKPSAAGQSANTPARPASKQPDAGPSAGSTVPRGRAVPPTANPQQRSKSQPQAQRGKGASARKK</sequence>
<keyword evidence="4 15" id="KW-0813">Transport</keyword>
<dbReference type="GO" id="GO:0065002">
    <property type="term" value="P:intracellular protein transmembrane transport"/>
    <property type="evidence" value="ECO:0007669"/>
    <property type="project" value="UniProtKB-UniRule"/>
</dbReference>
<dbReference type="PROSITE" id="PS51194">
    <property type="entry name" value="HELICASE_CTER"/>
    <property type="match status" value="1"/>
</dbReference>
<reference evidence="21 22" key="1">
    <citation type="submission" date="2007-08" db="EMBL/GenBank/DDBJ databases">
        <title>Complete sequence of Roseiflexus castenholzii DSM 13941.</title>
        <authorList>
            <consortium name="US DOE Joint Genome Institute"/>
            <person name="Copeland A."/>
            <person name="Lucas S."/>
            <person name="Lapidus A."/>
            <person name="Barry K."/>
            <person name="Glavina del Rio T."/>
            <person name="Dalin E."/>
            <person name="Tice H."/>
            <person name="Pitluck S."/>
            <person name="Thompson L.S."/>
            <person name="Brettin T."/>
            <person name="Bruce D."/>
            <person name="Detter J.C."/>
            <person name="Han C."/>
            <person name="Tapia R."/>
            <person name="Schmutz J."/>
            <person name="Larimer F."/>
            <person name="Land M."/>
            <person name="Hauser L."/>
            <person name="Kyrpides N."/>
            <person name="Mikhailova N."/>
            <person name="Bryant D.A."/>
            <person name="Hanada S."/>
            <person name="Tsukatani Y."/>
            <person name="Richardson P."/>
        </authorList>
    </citation>
    <scope>NUCLEOTIDE SEQUENCE [LARGE SCALE GENOMIC DNA]</scope>
    <source>
        <strain evidence="22">DSM 13941 / HLO8</strain>
    </source>
</reference>
<dbReference type="EMBL" id="CP000804">
    <property type="protein sequence ID" value="ABU56782.1"/>
    <property type="molecule type" value="Genomic_DNA"/>
</dbReference>
<name>A7NH35_ROSCS</name>
<dbReference type="SMART" id="SM00957">
    <property type="entry name" value="SecA_DEAD"/>
    <property type="match status" value="1"/>
</dbReference>
<protein>
    <recommendedName>
        <fullName evidence="15 16">Protein translocase subunit SecA</fullName>
        <ecNumber evidence="15">7.4.2.8</ecNumber>
    </recommendedName>
</protein>
<keyword evidence="6 15" id="KW-0963">Cytoplasm</keyword>
<dbReference type="InterPro" id="IPR001650">
    <property type="entry name" value="Helicase_C-like"/>
</dbReference>
<feature type="domain" description="SecA family profile" evidence="20">
    <location>
        <begin position="2"/>
        <end position="655"/>
    </location>
</feature>
<feature type="region of interest" description="Disordered" evidence="17">
    <location>
        <begin position="950"/>
        <end position="1024"/>
    </location>
</feature>
<comment type="subunit">
    <text evidence="15">Monomer and homodimer. Part of the essential Sec protein translocation apparatus which comprises SecA, SecYEG and auxiliary proteins SecDF. Other proteins may also be involved.</text>
</comment>
<dbReference type="InterPro" id="IPR036266">
    <property type="entry name" value="SecA_Wing/Scaffold_sf"/>
</dbReference>
<keyword evidence="13 15" id="KW-0811">Translocation</keyword>
<dbReference type="OrthoDB" id="9805579at2"/>
<dbReference type="InterPro" id="IPR014001">
    <property type="entry name" value="Helicase_ATP-bd"/>
</dbReference>
<evidence type="ECO:0000259" key="19">
    <source>
        <dbReference type="PROSITE" id="PS51194"/>
    </source>
</evidence>
<dbReference type="Gene3D" id="1.10.3060.10">
    <property type="entry name" value="Helical scaffold and wing domains of SecA"/>
    <property type="match status" value="1"/>
</dbReference>
<evidence type="ECO:0000313" key="21">
    <source>
        <dbReference type="EMBL" id="ABU56782.1"/>
    </source>
</evidence>
<keyword evidence="9" id="KW-0862">Zinc</keyword>
<dbReference type="PRINTS" id="PR00906">
    <property type="entry name" value="SECA"/>
</dbReference>
<dbReference type="GO" id="GO:0005886">
    <property type="term" value="C:plasma membrane"/>
    <property type="evidence" value="ECO:0007669"/>
    <property type="project" value="UniProtKB-SubCell"/>
</dbReference>
<dbReference type="NCBIfam" id="NF009538">
    <property type="entry name" value="PRK12904.1"/>
    <property type="match status" value="1"/>
</dbReference>
<keyword evidence="8 15" id="KW-0547">Nucleotide-binding</keyword>
<dbReference type="KEGG" id="rca:Rcas_0657"/>
<dbReference type="GO" id="GO:0031522">
    <property type="term" value="C:cell envelope Sec protein transport complex"/>
    <property type="evidence" value="ECO:0007669"/>
    <property type="project" value="TreeGrafter"/>
</dbReference>
<gene>
    <name evidence="15" type="primary">secA</name>
    <name evidence="21" type="ordered locus">Rcas_0657</name>
</gene>
<comment type="function">
    <text evidence="15">Part of the Sec protein translocase complex. Interacts with the SecYEG preprotein conducting channel. Has a central role in coupling the hydrolysis of ATP to the transfer of proteins into and across the cell membrane, serving as an ATP-driven molecular motor driving the stepwise translocation of polypeptide chains across the membrane.</text>
</comment>
<evidence type="ECO:0000256" key="15">
    <source>
        <dbReference type="HAMAP-Rule" id="MF_01382"/>
    </source>
</evidence>
<evidence type="ECO:0000256" key="10">
    <source>
        <dbReference type="ARBA" id="ARBA00022840"/>
    </source>
</evidence>
<evidence type="ECO:0000256" key="9">
    <source>
        <dbReference type="ARBA" id="ARBA00022833"/>
    </source>
</evidence>
<dbReference type="PANTHER" id="PTHR30612">
    <property type="entry name" value="SECA INNER MEMBRANE COMPONENT OF SEC PROTEIN SECRETION SYSTEM"/>
    <property type="match status" value="1"/>
</dbReference>
<dbReference type="SMART" id="SM00958">
    <property type="entry name" value="SecA_PP_bind"/>
    <property type="match status" value="1"/>
</dbReference>
<keyword evidence="22" id="KW-1185">Reference proteome</keyword>
<evidence type="ECO:0000259" key="20">
    <source>
        <dbReference type="PROSITE" id="PS51196"/>
    </source>
</evidence>
<keyword evidence="14 15" id="KW-0472">Membrane</keyword>
<dbReference type="Pfam" id="PF07517">
    <property type="entry name" value="SecA_DEAD"/>
    <property type="match status" value="1"/>
</dbReference>
<dbReference type="InterPro" id="IPR011115">
    <property type="entry name" value="SecA_DEAD"/>
</dbReference>
<organism evidence="21 22">
    <name type="scientific">Roseiflexus castenholzii (strain DSM 13941 / HLO8)</name>
    <dbReference type="NCBI Taxonomy" id="383372"/>
    <lineage>
        <taxon>Bacteria</taxon>
        <taxon>Bacillati</taxon>
        <taxon>Chloroflexota</taxon>
        <taxon>Chloroflexia</taxon>
        <taxon>Chloroflexales</taxon>
        <taxon>Roseiflexineae</taxon>
        <taxon>Roseiflexaceae</taxon>
        <taxon>Roseiflexus</taxon>
    </lineage>
</organism>
<evidence type="ECO:0000256" key="12">
    <source>
        <dbReference type="ARBA" id="ARBA00022967"/>
    </source>
</evidence>
<proteinExistence type="inferred from homology"/>
<dbReference type="PROSITE" id="PS01312">
    <property type="entry name" value="SECA"/>
    <property type="match status" value="1"/>
</dbReference>
<keyword evidence="5 15" id="KW-1003">Cell membrane</keyword>
<evidence type="ECO:0000313" key="22">
    <source>
        <dbReference type="Proteomes" id="UP000000263"/>
    </source>
</evidence>
<comment type="subcellular location">
    <subcellularLocation>
        <location evidence="15">Cell membrane</location>
        <topology evidence="15">Peripheral membrane protein</topology>
        <orientation evidence="15">Cytoplasmic side</orientation>
    </subcellularLocation>
    <subcellularLocation>
        <location evidence="15">Cytoplasm</location>
    </subcellularLocation>
    <subcellularLocation>
        <location evidence="2">Membrane</location>
        <topology evidence="2">Peripheral membrane protein</topology>
    </subcellularLocation>
    <text evidence="15">Distribution is 50-50.</text>
</comment>
<keyword evidence="7" id="KW-0479">Metal-binding</keyword>
<dbReference type="GO" id="GO:0006605">
    <property type="term" value="P:protein targeting"/>
    <property type="evidence" value="ECO:0007669"/>
    <property type="project" value="UniProtKB-UniRule"/>
</dbReference>
<dbReference type="SUPFAM" id="SSF52540">
    <property type="entry name" value="P-loop containing nucleoside triphosphate hydrolases"/>
    <property type="match status" value="2"/>
</dbReference>
<evidence type="ECO:0000256" key="4">
    <source>
        <dbReference type="ARBA" id="ARBA00022448"/>
    </source>
</evidence>
<feature type="domain" description="Helicase C-terminal" evidence="19">
    <location>
        <begin position="457"/>
        <end position="660"/>
    </location>
</feature>
<evidence type="ECO:0000256" key="6">
    <source>
        <dbReference type="ARBA" id="ARBA00022490"/>
    </source>
</evidence>
<dbReference type="eggNOG" id="COG0653">
    <property type="taxonomic scope" value="Bacteria"/>
</dbReference>
<evidence type="ECO:0000256" key="3">
    <source>
        <dbReference type="ARBA" id="ARBA00007650"/>
    </source>
</evidence>
<dbReference type="GO" id="GO:0005524">
    <property type="term" value="F:ATP binding"/>
    <property type="evidence" value="ECO:0007669"/>
    <property type="project" value="UniProtKB-UniRule"/>
</dbReference>
<dbReference type="CDD" id="cd18803">
    <property type="entry name" value="SF2_C_secA"/>
    <property type="match status" value="1"/>
</dbReference>
<dbReference type="PROSITE" id="PS51192">
    <property type="entry name" value="HELICASE_ATP_BIND_1"/>
    <property type="match status" value="1"/>
</dbReference>
<feature type="compositionally biased region" description="Polar residues" evidence="17">
    <location>
        <begin position="950"/>
        <end position="972"/>
    </location>
</feature>
<dbReference type="Pfam" id="PF21090">
    <property type="entry name" value="P-loop_SecA"/>
    <property type="match status" value="1"/>
</dbReference>
<evidence type="ECO:0000256" key="11">
    <source>
        <dbReference type="ARBA" id="ARBA00022927"/>
    </source>
</evidence>
<dbReference type="PANTHER" id="PTHR30612:SF0">
    <property type="entry name" value="CHLOROPLAST PROTEIN-TRANSPORTING ATPASE"/>
    <property type="match status" value="1"/>
</dbReference>
<dbReference type="Gene3D" id="3.40.50.300">
    <property type="entry name" value="P-loop containing nucleotide triphosphate hydrolases"/>
    <property type="match status" value="2"/>
</dbReference>
<dbReference type="Gene3D" id="3.90.1440.10">
    <property type="entry name" value="SecA, preprotein cross-linking domain"/>
    <property type="match status" value="1"/>
</dbReference>
<dbReference type="GO" id="GO:0005829">
    <property type="term" value="C:cytosol"/>
    <property type="evidence" value="ECO:0007669"/>
    <property type="project" value="TreeGrafter"/>
</dbReference>
<comment type="similarity">
    <text evidence="3 15 16">Belongs to the SecA family.</text>
</comment>
<dbReference type="Pfam" id="PF07516">
    <property type="entry name" value="SecA_SW"/>
    <property type="match status" value="1"/>
</dbReference>
<dbReference type="Pfam" id="PF02810">
    <property type="entry name" value="SEC-C"/>
    <property type="match status" value="1"/>
</dbReference>
<dbReference type="InterPro" id="IPR004027">
    <property type="entry name" value="SEC_C_motif"/>
</dbReference>
<dbReference type="EC" id="7.4.2.8" evidence="15"/>
<dbReference type="InterPro" id="IPR036670">
    <property type="entry name" value="SecA_X-link_sf"/>
</dbReference>
<dbReference type="GO" id="GO:0043952">
    <property type="term" value="P:protein transport by the Sec complex"/>
    <property type="evidence" value="ECO:0007669"/>
    <property type="project" value="UniProtKB-ARBA"/>
</dbReference>
<dbReference type="HAMAP" id="MF_01382">
    <property type="entry name" value="SecA"/>
    <property type="match status" value="1"/>
</dbReference>
<comment type="cofactor">
    <cofactor evidence="1">
        <name>Zn(2+)</name>
        <dbReference type="ChEBI" id="CHEBI:29105"/>
    </cofactor>
</comment>
<dbReference type="FunFam" id="3.40.50.300:FF:000113">
    <property type="entry name" value="Preprotein translocase subunit SecA"/>
    <property type="match status" value="1"/>
</dbReference>
<dbReference type="InterPro" id="IPR044722">
    <property type="entry name" value="SecA_SF2_C"/>
</dbReference>
<dbReference type="STRING" id="383372.Rcas_0657"/>
<keyword evidence="12 15" id="KW-1278">Translocase</keyword>
<dbReference type="SUPFAM" id="SSF81767">
    <property type="entry name" value="Pre-protein crosslinking domain of SecA"/>
    <property type="match status" value="1"/>
</dbReference>
<dbReference type="PROSITE" id="PS51196">
    <property type="entry name" value="SECA_MOTOR_DEAD"/>
    <property type="match status" value="1"/>
</dbReference>
<dbReference type="RefSeq" id="WP_012119213.1">
    <property type="nucleotide sequence ID" value="NC_009767.1"/>
</dbReference>
<feature type="binding site" evidence="15">
    <location>
        <position position="535"/>
    </location>
    <ligand>
        <name>ATP</name>
        <dbReference type="ChEBI" id="CHEBI:30616"/>
    </ligand>
</feature>
<dbReference type="HOGENOM" id="CLU_005314_3_0_0"/>
<feature type="binding site" evidence="15">
    <location>
        <position position="86"/>
    </location>
    <ligand>
        <name>ATP</name>
        <dbReference type="ChEBI" id="CHEBI:30616"/>
    </ligand>
</feature>
<feature type="compositionally biased region" description="Polar residues" evidence="17">
    <location>
        <begin position="1002"/>
        <end position="1013"/>
    </location>
</feature>
<dbReference type="CDD" id="cd17928">
    <property type="entry name" value="DEXDc_SecA"/>
    <property type="match status" value="1"/>
</dbReference>
<dbReference type="NCBIfam" id="TIGR00963">
    <property type="entry name" value="secA"/>
    <property type="match status" value="1"/>
</dbReference>
<evidence type="ECO:0000256" key="14">
    <source>
        <dbReference type="ARBA" id="ARBA00023136"/>
    </source>
</evidence>
<feature type="domain" description="Helicase ATP-binding" evidence="18">
    <location>
        <begin position="88"/>
        <end position="269"/>
    </location>
</feature>
<dbReference type="AlphaFoldDB" id="A7NH35"/>
<dbReference type="GO" id="GO:0046872">
    <property type="term" value="F:metal ion binding"/>
    <property type="evidence" value="ECO:0007669"/>
    <property type="project" value="UniProtKB-KW"/>
</dbReference>
<comment type="catalytic activity">
    <reaction evidence="15">
        <text>ATP + H2O + cellular proteinSide 1 = ADP + phosphate + cellular proteinSide 2.</text>
        <dbReference type="EC" id="7.4.2.8"/>
    </reaction>
</comment>
<evidence type="ECO:0000256" key="8">
    <source>
        <dbReference type="ARBA" id="ARBA00022741"/>
    </source>
</evidence>
<dbReference type="InterPro" id="IPR020937">
    <property type="entry name" value="SecA_CS"/>
</dbReference>
<dbReference type="FunFam" id="3.90.1440.10:FF:000002">
    <property type="entry name" value="Protein translocase subunit SecA"/>
    <property type="match status" value="1"/>
</dbReference>
<keyword evidence="11 15" id="KW-0653">Protein transport</keyword>
<dbReference type="Pfam" id="PF01043">
    <property type="entry name" value="SecA_PP_bind"/>
    <property type="match status" value="1"/>
</dbReference>